<reference evidence="1 2" key="1">
    <citation type="submission" date="2024-04" db="EMBL/GenBank/DDBJ databases">
        <authorList>
            <person name="Fracassetti M."/>
        </authorList>
    </citation>
    <scope>NUCLEOTIDE SEQUENCE [LARGE SCALE GENOMIC DNA]</scope>
</reference>
<gene>
    <name evidence="1" type="ORF">LTRI10_LOCUS8683</name>
</gene>
<keyword evidence="2" id="KW-1185">Reference proteome</keyword>
<dbReference type="Proteomes" id="UP001497516">
    <property type="component" value="Chromosome 10"/>
</dbReference>
<organism evidence="1 2">
    <name type="scientific">Linum trigynum</name>
    <dbReference type="NCBI Taxonomy" id="586398"/>
    <lineage>
        <taxon>Eukaryota</taxon>
        <taxon>Viridiplantae</taxon>
        <taxon>Streptophyta</taxon>
        <taxon>Embryophyta</taxon>
        <taxon>Tracheophyta</taxon>
        <taxon>Spermatophyta</taxon>
        <taxon>Magnoliopsida</taxon>
        <taxon>eudicotyledons</taxon>
        <taxon>Gunneridae</taxon>
        <taxon>Pentapetalae</taxon>
        <taxon>rosids</taxon>
        <taxon>fabids</taxon>
        <taxon>Malpighiales</taxon>
        <taxon>Linaceae</taxon>
        <taxon>Linum</taxon>
    </lineage>
</organism>
<evidence type="ECO:0000313" key="2">
    <source>
        <dbReference type="Proteomes" id="UP001497516"/>
    </source>
</evidence>
<name>A0AAV2CZ00_9ROSI</name>
<accession>A0AAV2CZ00</accession>
<proteinExistence type="predicted"/>
<evidence type="ECO:0000313" key="1">
    <source>
        <dbReference type="EMBL" id="CAL1361304.1"/>
    </source>
</evidence>
<protein>
    <submittedName>
        <fullName evidence="1">Uncharacterized protein</fullName>
    </submittedName>
</protein>
<dbReference type="AlphaFoldDB" id="A0AAV2CZ00"/>
<dbReference type="EMBL" id="OZ034814">
    <property type="protein sequence ID" value="CAL1361304.1"/>
    <property type="molecule type" value="Genomic_DNA"/>
</dbReference>
<sequence>MYLTTDELRLLDRRAHFIIAALSRFPFVYFLLLVPLEGKGDGEAKPSPGESVATEDFFAGAGSLVGPLTEEESLFAFLSLRSFQSTIQCSISQSLVFDQD</sequence>